<sequence length="130" mass="13724">MRNPLRLGSDIPFNDSRLNRWRRLIAFMVLCCLALYSGEGLIADAHDGDAQVSAVSMMTAGGGSSNSSTPDGPVHSQHACHCLHAHGAADVVPLGDFDNGLVVASAPVVRLTRMPASARLEPQLRPPING</sequence>
<dbReference type="KEGG" id="gau:GAU_2179"/>
<evidence type="ECO:0008006" key="3">
    <source>
        <dbReference type="Google" id="ProtNLM"/>
    </source>
</evidence>
<evidence type="ECO:0000313" key="2">
    <source>
        <dbReference type="Proteomes" id="UP000002209"/>
    </source>
</evidence>
<dbReference type="STRING" id="379066.GAU_2179"/>
<dbReference type="EMBL" id="AP009153">
    <property type="protein sequence ID" value="BAH39221.1"/>
    <property type="molecule type" value="Genomic_DNA"/>
</dbReference>
<proteinExistence type="predicted"/>
<gene>
    <name evidence="1" type="ordered locus">GAU_2179</name>
</gene>
<dbReference type="Proteomes" id="UP000002209">
    <property type="component" value="Chromosome"/>
</dbReference>
<accession>C1A9P4</accession>
<dbReference type="RefSeq" id="WP_012683668.1">
    <property type="nucleotide sequence ID" value="NC_012489.1"/>
</dbReference>
<name>C1A9P4_GEMAT</name>
<evidence type="ECO:0000313" key="1">
    <source>
        <dbReference type="EMBL" id="BAH39221.1"/>
    </source>
</evidence>
<keyword evidence="2" id="KW-1185">Reference proteome</keyword>
<dbReference type="HOGENOM" id="CLU_1935003_0_0_0"/>
<dbReference type="AlphaFoldDB" id="C1A9P4"/>
<organism evidence="1 2">
    <name type="scientific">Gemmatimonas aurantiaca (strain DSM 14586 / JCM 11422 / NBRC 100505 / T-27)</name>
    <dbReference type="NCBI Taxonomy" id="379066"/>
    <lineage>
        <taxon>Bacteria</taxon>
        <taxon>Pseudomonadati</taxon>
        <taxon>Gemmatimonadota</taxon>
        <taxon>Gemmatimonadia</taxon>
        <taxon>Gemmatimonadales</taxon>
        <taxon>Gemmatimonadaceae</taxon>
        <taxon>Gemmatimonas</taxon>
    </lineage>
</organism>
<reference evidence="2" key="1">
    <citation type="submission" date="2006-03" db="EMBL/GenBank/DDBJ databases">
        <title>Complete genome sequence of Gemmatimonas aurantiaca T-27 that represents a novel phylum Gemmatimonadetes.</title>
        <authorList>
            <person name="Takasaki K."/>
            <person name="Ichikawa N."/>
            <person name="Miura H."/>
            <person name="Matsushita S."/>
            <person name="Watanabe Y."/>
            <person name="Oguchi A."/>
            <person name="Ankai A."/>
            <person name="Yashiro I."/>
            <person name="Takahashi M."/>
            <person name="Terui Y."/>
            <person name="Fukui S."/>
            <person name="Yokoyama H."/>
            <person name="Tanikawa S."/>
            <person name="Hanada S."/>
            <person name="Kamagata Y."/>
            <person name="Fujita N."/>
        </authorList>
    </citation>
    <scope>NUCLEOTIDE SEQUENCE [LARGE SCALE GENOMIC DNA]</scope>
    <source>
        <strain evidence="2">T-27 / DSM 14586 / JCM 11422 / NBRC 100505</strain>
    </source>
</reference>
<protein>
    <recommendedName>
        <fullName evidence="3">DUF2946 domain-containing protein</fullName>
    </recommendedName>
</protein>